<dbReference type="InterPro" id="IPR005343">
    <property type="entry name" value="Noc2"/>
</dbReference>
<feature type="compositionally biased region" description="Basic and acidic residues" evidence="4">
    <location>
        <begin position="171"/>
        <end position="182"/>
    </location>
</feature>
<feature type="region of interest" description="Disordered" evidence="4">
    <location>
        <begin position="682"/>
        <end position="724"/>
    </location>
</feature>
<keyword evidence="3" id="KW-0539">Nucleus</keyword>
<accession>A0A0L7LJV0</accession>
<evidence type="ECO:0000313" key="5">
    <source>
        <dbReference type="EMBL" id="KOB75843.1"/>
    </source>
</evidence>
<name>A0A0L7LJV0_OPEBR</name>
<feature type="compositionally biased region" description="Basic and acidic residues" evidence="4">
    <location>
        <begin position="682"/>
        <end position="696"/>
    </location>
</feature>
<evidence type="ECO:0000256" key="2">
    <source>
        <dbReference type="ARBA" id="ARBA00005907"/>
    </source>
</evidence>
<comment type="caution">
    <text evidence="5">The sequence shown here is derived from an EMBL/GenBank/DDBJ whole genome shotgun (WGS) entry which is preliminary data.</text>
</comment>
<comment type="subcellular location">
    <subcellularLocation>
        <location evidence="1">Nucleus</location>
    </subcellularLocation>
</comment>
<keyword evidence="6" id="KW-1185">Reference proteome</keyword>
<feature type="compositionally biased region" description="Basic and acidic residues" evidence="4">
    <location>
        <begin position="68"/>
        <end position="78"/>
    </location>
</feature>
<feature type="compositionally biased region" description="Basic residues" evidence="4">
    <location>
        <begin position="697"/>
        <end position="711"/>
    </location>
</feature>
<evidence type="ECO:0000256" key="1">
    <source>
        <dbReference type="ARBA" id="ARBA00004123"/>
    </source>
</evidence>
<dbReference type="GO" id="GO:0005654">
    <property type="term" value="C:nucleoplasm"/>
    <property type="evidence" value="ECO:0007669"/>
    <property type="project" value="TreeGrafter"/>
</dbReference>
<feature type="compositionally biased region" description="Basic and acidic residues" evidence="4">
    <location>
        <begin position="191"/>
        <end position="203"/>
    </location>
</feature>
<dbReference type="Pfam" id="PF03715">
    <property type="entry name" value="Noc2"/>
    <property type="match status" value="1"/>
</dbReference>
<dbReference type="GO" id="GO:0000122">
    <property type="term" value="P:negative regulation of transcription by RNA polymerase II"/>
    <property type="evidence" value="ECO:0007669"/>
    <property type="project" value="TreeGrafter"/>
</dbReference>
<evidence type="ECO:0000313" key="6">
    <source>
        <dbReference type="Proteomes" id="UP000037510"/>
    </source>
</evidence>
<feature type="region of interest" description="Disordered" evidence="4">
    <location>
        <begin position="1"/>
        <end position="149"/>
    </location>
</feature>
<feature type="compositionally biased region" description="Basic and acidic residues" evidence="4">
    <location>
        <begin position="121"/>
        <end position="130"/>
    </location>
</feature>
<gene>
    <name evidence="5" type="ORF">OBRU01_06708</name>
</gene>
<dbReference type="AlphaFoldDB" id="A0A0L7LJV0"/>
<dbReference type="EMBL" id="JTDY01000796">
    <property type="protein sequence ID" value="KOB75843.1"/>
    <property type="molecule type" value="Genomic_DNA"/>
</dbReference>
<dbReference type="GO" id="GO:0005730">
    <property type="term" value="C:nucleolus"/>
    <property type="evidence" value="ECO:0007669"/>
    <property type="project" value="TreeGrafter"/>
</dbReference>
<dbReference type="GO" id="GO:0042393">
    <property type="term" value="F:histone binding"/>
    <property type="evidence" value="ECO:0007669"/>
    <property type="project" value="TreeGrafter"/>
</dbReference>
<feature type="compositionally biased region" description="Basic and acidic residues" evidence="4">
    <location>
        <begin position="28"/>
        <end position="43"/>
    </location>
</feature>
<comment type="similarity">
    <text evidence="2">Belongs to the NOC2 family.</text>
</comment>
<feature type="compositionally biased region" description="Basic and acidic residues" evidence="4">
    <location>
        <begin position="1"/>
        <end position="13"/>
    </location>
</feature>
<evidence type="ECO:0000256" key="3">
    <source>
        <dbReference type="ARBA" id="ARBA00023242"/>
    </source>
</evidence>
<feature type="region of interest" description="Disordered" evidence="4">
    <location>
        <begin position="171"/>
        <end position="211"/>
    </location>
</feature>
<dbReference type="GO" id="GO:0030690">
    <property type="term" value="C:Noc1p-Noc2p complex"/>
    <property type="evidence" value="ECO:0007669"/>
    <property type="project" value="TreeGrafter"/>
</dbReference>
<organism evidence="5 6">
    <name type="scientific">Operophtera brumata</name>
    <name type="common">Winter moth</name>
    <name type="synonym">Phalaena brumata</name>
    <dbReference type="NCBI Taxonomy" id="104452"/>
    <lineage>
        <taxon>Eukaryota</taxon>
        <taxon>Metazoa</taxon>
        <taxon>Ecdysozoa</taxon>
        <taxon>Arthropoda</taxon>
        <taxon>Hexapoda</taxon>
        <taxon>Insecta</taxon>
        <taxon>Pterygota</taxon>
        <taxon>Neoptera</taxon>
        <taxon>Endopterygota</taxon>
        <taxon>Lepidoptera</taxon>
        <taxon>Glossata</taxon>
        <taxon>Ditrysia</taxon>
        <taxon>Geometroidea</taxon>
        <taxon>Geometridae</taxon>
        <taxon>Larentiinae</taxon>
        <taxon>Operophtera</taxon>
    </lineage>
</organism>
<dbReference type="GO" id="GO:0030691">
    <property type="term" value="C:Noc2p-Noc3p complex"/>
    <property type="evidence" value="ECO:0007669"/>
    <property type="project" value="TreeGrafter"/>
</dbReference>
<dbReference type="STRING" id="104452.A0A0L7LJV0"/>
<evidence type="ECO:0000256" key="4">
    <source>
        <dbReference type="SAM" id="MobiDB-lite"/>
    </source>
</evidence>
<proteinExistence type="inferred from homology"/>
<reference evidence="5 6" key="1">
    <citation type="journal article" date="2015" name="Genome Biol. Evol.">
        <title>The genome of winter moth (Operophtera brumata) provides a genomic perspective on sexual dimorphism and phenology.</title>
        <authorList>
            <person name="Derks M.F."/>
            <person name="Smit S."/>
            <person name="Salis L."/>
            <person name="Schijlen E."/>
            <person name="Bossers A."/>
            <person name="Mateman C."/>
            <person name="Pijl A.S."/>
            <person name="de Ridder D."/>
            <person name="Groenen M.A."/>
            <person name="Visser M.E."/>
            <person name="Megens H.J."/>
        </authorList>
    </citation>
    <scope>NUCLEOTIDE SEQUENCE [LARGE SCALE GENOMIC DNA]</scope>
    <source>
        <strain evidence="5">WM2013NL</strain>
        <tissue evidence="5">Head and thorax</tissue>
    </source>
</reference>
<protein>
    <submittedName>
        <fullName evidence="5">Nucleolar complex protein 2-like protein</fullName>
    </submittedName>
</protein>
<dbReference type="PANTHER" id="PTHR12687">
    <property type="entry name" value="NUCLEOLAR COMPLEX 2 AND RAD4-RELATED"/>
    <property type="match status" value="1"/>
</dbReference>
<dbReference type="PANTHER" id="PTHR12687:SF4">
    <property type="entry name" value="NUCLEOLAR COMPLEX PROTEIN 2 HOMOLOG"/>
    <property type="match status" value="1"/>
</dbReference>
<dbReference type="Proteomes" id="UP000037510">
    <property type="component" value="Unassembled WGS sequence"/>
</dbReference>
<sequence>MKPDPVEELRDGSDSDEEFTQPIKKGNGRKEIKKPKPSDRSDSDEVLTTQSTKKGKAHPNIILKKPKKGESDSEEKPKPALKNGNGKGKKTLTFREPVKESSYNADSDDKPTKTVKKTVLKKPETIKEPSDDAESEVFDPKKHQRSLNDLSRVDPDFYKFLEKHDSELLHFDENDDELGKEGDETDDEDDEKVHVPGDLHGDSDESDFEAEDAKPIKGAVTLKMVKEWETELQKDGKMKLATFTHVVKLFNAAVKYLGIEQSGKDPQKCKHFVKIKGILVQYLTDVLKLLSAVTSNNILVIMLKHLHQMSKYVACFTRIAKQAIKKLLTLWSGGEETVRVLAFMCILRITRNQQEVLLDIVLKAMFMTYVKNCKFVSPTTWPGINFMRRSLVEMFTLDLDVSYPHVFLYVRQLGIHLRNAIVVPKLEHRLAVYNWQYMNSLHLWAELIQHTVHHNDMKSLHFPLVMIISNTIKLVPTPQYYPVITKFDFNKQHKKASMKPLDFSCILRLSKSQMSESGFKDAVVERLYALLLEYTASISHTISFPDVCVVLIIFLKDFVGNCDIANYKKKLKQLYDKIEESAEFIIKAREVYKVSFIDLKAIRAWEAKRKAEGTPLIKFYENWSKLNKIQKRKNVTKNDELAGVMPLIKRTKISEDAKQHVKINDGTPTTLFPSDSEDDLDLFKKDDAEKEAPPKEKKVKKKQLQKKKNIKQKPELDHSDAADAGDIVKEFSVSDW</sequence>
<feature type="compositionally biased region" description="Basic and acidic residues" evidence="4">
    <location>
        <begin position="712"/>
        <end position="724"/>
    </location>
</feature>
<dbReference type="GO" id="GO:0003714">
    <property type="term" value="F:transcription corepressor activity"/>
    <property type="evidence" value="ECO:0007669"/>
    <property type="project" value="TreeGrafter"/>
</dbReference>
<dbReference type="GO" id="GO:0042273">
    <property type="term" value="P:ribosomal large subunit biogenesis"/>
    <property type="evidence" value="ECO:0007669"/>
    <property type="project" value="TreeGrafter"/>
</dbReference>